<dbReference type="GO" id="GO:0016020">
    <property type="term" value="C:membrane"/>
    <property type="evidence" value="ECO:0007669"/>
    <property type="project" value="TreeGrafter"/>
</dbReference>
<feature type="signal peptide" evidence="1">
    <location>
        <begin position="1"/>
        <end position="24"/>
    </location>
</feature>
<keyword evidence="4" id="KW-1185">Reference proteome</keyword>
<feature type="domain" description="AB hydrolase-1" evidence="2">
    <location>
        <begin position="35"/>
        <end position="245"/>
    </location>
</feature>
<dbReference type="EMBL" id="ML004487">
    <property type="protein sequence ID" value="RKP29451.1"/>
    <property type="molecule type" value="Genomic_DNA"/>
</dbReference>
<feature type="chain" id="PRO_5020881243" evidence="1">
    <location>
        <begin position="25"/>
        <end position="258"/>
    </location>
</feature>
<organism evidence="3 4">
    <name type="scientific">Metschnikowia bicuspidata</name>
    <dbReference type="NCBI Taxonomy" id="27322"/>
    <lineage>
        <taxon>Eukaryota</taxon>
        <taxon>Fungi</taxon>
        <taxon>Dikarya</taxon>
        <taxon>Ascomycota</taxon>
        <taxon>Saccharomycotina</taxon>
        <taxon>Pichiomycetes</taxon>
        <taxon>Metschnikowiaceae</taxon>
        <taxon>Metschnikowia</taxon>
    </lineage>
</organism>
<dbReference type="AlphaFoldDB" id="A0A4P9ZBL8"/>
<dbReference type="PANTHER" id="PTHR43798">
    <property type="entry name" value="MONOACYLGLYCEROL LIPASE"/>
    <property type="match status" value="1"/>
</dbReference>
<dbReference type="InterPro" id="IPR029058">
    <property type="entry name" value="AB_hydrolase_fold"/>
</dbReference>
<dbReference type="InterPro" id="IPR000073">
    <property type="entry name" value="AB_hydrolase_1"/>
</dbReference>
<protein>
    <submittedName>
        <fullName evidence="3">Alpha/beta-hydrolase</fullName>
    </submittedName>
</protein>
<evidence type="ECO:0000313" key="4">
    <source>
        <dbReference type="Proteomes" id="UP000268321"/>
    </source>
</evidence>
<dbReference type="PANTHER" id="PTHR43798:SF33">
    <property type="entry name" value="HYDROLASE, PUTATIVE (AFU_ORTHOLOGUE AFUA_2G14860)-RELATED"/>
    <property type="match status" value="1"/>
</dbReference>
<dbReference type="Proteomes" id="UP000268321">
    <property type="component" value="Unassembled WGS sequence"/>
</dbReference>
<proteinExistence type="predicted"/>
<dbReference type="SUPFAM" id="SSF53474">
    <property type="entry name" value="alpha/beta-Hydrolases"/>
    <property type="match status" value="1"/>
</dbReference>
<reference evidence="4" key="1">
    <citation type="journal article" date="2018" name="Nat. Microbiol.">
        <title>Leveraging single-cell genomics to expand the fungal tree of life.</title>
        <authorList>
            <person name="Ahrendt S.R."/>
            <person name="Quandt C.A."/>
            <person name="Ciobanu D."/>
            <person name="Clum A."/>
            <person name="Salamov A."/>
            <person name="Andreopoulos B."/>
            <person name="Cheng J.F."/>
            <person name="Woyke T."/>
            <person name="Pelin A."/>
            <person name="Henrissat B."/>
            <person name="Reynolds N.K."/>
            <person name="Benny G.L."/>
            <person name="Smith M.E."/>
            <person name="James T.Y."/>
            <person name="Grigoriev I.V."/>
        </authorList>
    </citation>
    <scope>NUCLEOTIDE SEQUENCE [LARGE SCALE GENOMIC DNA]</scope>
    <source>
        <strain evidence="4">Baker2002</strain>
    </source>
</reference>
<keyword evidence="3" id="KW-0378">Hydrolase</keyword>
<dbReference type="Pfam" id="PF12697">
    <property type="entry name" value="Abhydrolase_6"/>
    <property type="match status" value="1"/>
</dbReference>
<dbReference type="OrthoDB" id="408373at2759"/>
<evidence type="ECO:0000259" key="2">
    <source>
        <dbReference type="Pfam" id="PF12697"/>
    </source>
</evidence>
<dbReference type="GO" id="GO:0016787">
    <property type="term" value="F:hydrolase activity"/>
    <property type="evidence" value="ECO:0007669"/>
    <property type="project" value="UniProtKB-KW"/>
</dbReference>
<gene>
    <name evidence="3" type="ORF">METBISCDRAFT_31684</name>
</gene>
<name>A0A4P9ZBL8_9ASCO</name>
<evidence type="ECO:0000256" key="1">
    <source>
        <dbReference type="SAM" id="SignalP"/>
    </source>
</evidence>
<evidence type="ECO:0000313" key="3">
    <source>
        <dbReference type="EMBL" id="RKP29451.1"/>
    </source>
</evidence>
<dbReference type="Gene3D" id="3.40.50.1820">
    <property type="entry name" value="alpha/beta hydrolase"/>
    <property type="match status" value="1"/>
</dbReference>
<accession>A0A4P9ZBL8</accession>
<dbReference type="InterPro" id="IPR050266">
    <property type="entry name" value="AB_hydrolase_sf"/>
</dbReference>
<sequence length="258" mass="29970">MSQSLGIFPEFLLLLLRIMDFVLSLCIEEKFEKLIILIHGFSDNNETFTEVYPSLQARYPQALIIAPVLRDYEKSSVAGKKDYFMYEVACDIKKWITYLVRKQDIPVHIVGHDWGAVVAYKTASMFPELITLMATALYLVKFKGDYLFYLWKFLAPTWNFSEKLLSSVKATLERSEVLDVATAYYRWDVLYDEVPTLIIGGKEDGCMLSQLFELQRRLLKWEKNAKVMLVDNAGHLMHREQPMVVSDSICAWFDNHSH</sequence>
<keyword evidence="1" id="KW-0732">Signal</keyword>